<evidence type="ECO:0000313" key="1">
    <source>
        <dbReference type="EMBL" id="XAO13383.1"/>
    </source>
</evidence>
<sequence length="133" mass="15903">MHVLLKPSPSVTHKYRVTLPNHRNIDFGEKGFQHYVDHGNPKLMRAHLLRKGAVIPRELRIETNPMDIHRGMLTIDESSKEDWDDYFRAEYWERWILWSYPDVNKAKLFMTMNKGILFVPTPGDLWCKYNDYL</sequence>
<name>A0AB38ZLZ2_9VIRU</name>
<dbReference type="EMBL" id="PP130629">
    <property type="protein sequence ID" value="XAO13383.1"/>
    <property type="molecule type" value="Genomic_DNA"/>
</dbReference>
<dbReference type="InterPro" id="IPR043930">
    <property type="entry name" value="DUF5754"/>
</dbReference>
<protein>
    <submittedName>
        <fullName evidence="1">Uncharacterized protein</fullName>
    </submittedName>
</protein>
<dbReference type="Pfam" id="PF19058">
    <property type="entry name" value="DUF5754"/>
    <property type="match status" value="1"/>
</dbReference>
<organism evidence="1">
    <name type="scientific">Mantoniella tinhauana virus 1</name>
    <dbReference type="NCBI Taxonomy" id="3111543"/>
    <lineage>
        <taxon>Viruses</taxon>
    </lineage>
</organism>
<proteinExistence type="predicted"/>
<accession>A0AB38ZLZ2</accession>
<reference evidence="1" key="1">
    <citation type="submission" date="2024-01" db="EMBL/GenBank/DDBJ databases">
        <title>Genomic and biogeographic characterisation of Mantoniella tinhauana virus 1, the first discovered Mantoniella-infecting prasinovirus.</title>
        <authorList>
            <person name="Rey Redondo E."/>
            <person name="Yung C.C.M."/>
        </authorList>
    </citation>
    <scope>NUCLEOTIDE SEQUENCE</scope>
    <source>
        <strain evidence="1">Lau Fau Shan</strain>
    </source>
</reference>